<reference evidence="2 3" key="1">
    <citation type="submission" date="2019-06" db="EMBL/GenBank/DDBJ databases">
        <title>Tsukamurella conjunctivitidis sp. nov., Tsukamurella assacharolytica sp. nov. and Tsukamurella sputae sp. nov. isolated from patients with conjunctivitis, bacteraemia (lymphoma) and respiratory infection (sputum) in Hong Kong.</title>
        <authorList>
            <person name="Teng J.L.L."/>
            <person name="Lee H.H."/>
            <person name="Fong J.Y.H."/>
            <person name="Fok K.M.N."/>
            <person name="Lau S.K.P."/>
            <person name="Woo P.C.Y."/>
        </authorList>
    </citation>
    <scope>NUCLEOTIDE SEQUENCE [LARGE SCALE GENOMIC DNA]</scope>
    <source>
        <strain evidence="2 3">HKU71</strain>
    </source>
</reference>
<organism evidence="2 3">
    <name type="scientific">Tsukamurella asaccharolytica</name>
    <dbReference type="NCBI Taxonomy" id="2592067"/>
    <lineage>
        <taxon>Bacteria</taxon>
        <taxon>Bacillati</taxon>
        <taxon>Actinomycetota</taxon>
        <taxon>Actinomycetes</taxon>
        <taxon>Mycobacteriales</taxon>
        <taxon>Tsukamurellaceae</taxon>
        <taxon>Tsukamurella</taxon>
    </lineage>
</organism>
<dbReference type="OrthoDB" id="9777385at2"/>
<dbReference type="SUPFAM" id="SSF55031">
    <property type="entry name" value="Bacterial exopeptidase dimerisation domain"/>
    <property type="match status" value="1"/>
</dbReference>
<dbReference type="Pfam" id="PF01546">
    <property type="entry name" value="Peptidase_M20"/>
    <property type="match status" value="1"/>
</dbReference>
<dbReference type="PIRSF" id="PIRSF005962">
    <property type="entry name" value="Pept_M20D_amidohydro"/>
    <property type="match status" value="1"/>
</dbReference>
<accession>A0A5C5R967</accession>
<feature type="binding site" evidence="1">
    <location>
        <position position="153"/>
    </location>
    <ligand>
        <name>Mn(2+)</name>
        <dbReference type="ChEBI" id="CHEBI:29035"/>
        <label>2</label>
    </ligand>
</feature>
<dbReference type="NCBIfam" id="TIGR01891">
    <property type="entry name" value="amidohydrolases"/>
    <property type="match status" value="1"/>
</dbReference>
<feature type="binding site" evidence="1">
    <location>
        <position position="375"/>
    </location>
    <ligand>
        <name>Mn(2+)</name>
        <dbReference type="ChEBI" id="CHEBI:29035"/>
        <label>2</label>
    </ligand>
</feature>
<dbReference type="GO" id="GO:0046872">
    <property type="term" value="F:metal ion binding"/>
    <property type="evidence" value="ECO:0007669"/>
    <property type="project" value="UniProtKB-KW"/>
</dbReference>
<keyword evidence="2" id="KW-0378">Hydrolase</keyword>
<keyword evidence="1" id="KW-0464">Manganese</keyword>
<evidence type="ECO:0000313" key="2">
    <source>
        <dbReference type="EMBL" id="TWS19256.1"/>
    </source>
</evidence>
<dbReference type="InterPro" id="IPR017439">
    <property type="entry name" value="Amidohydrolase"/>
</dbReference>
<dbReference type="PANTHER" id="PTHR11014">
    <property type="entry name" value="PEPTIDASE M20 FAMILY MEMBER"/>
    <property type="match status" value="1"/>
</dbReference>
<dbReference type="Gene3D" id="3.30.70.360">
    <property type="match status" value="1"/>
</dbReference>
<dbReference type="Proteomes" id="UP000317291">
    <property type="component" value="Unassembled WGS sequence"/>
</dbReference>
<dbReference type="GO" id="GO:0016787">
    <property type="term" value="F:hydrolase activity"/>
    <property type="evidence" value="ECO:0007669"/>
    <property type="project" value="UniProtKB-KW"/>
</dbReference>
<comment type="cofactor">
    <cofactor evidence="1">
        <name>Mn(2+)</name>
        <dbReference type="ChEBI" id="CHEBI:29035"/>
    </cofactor>
    <text evidence="1">The Mn(2+) ion enhances activity.</text>
</comment>
<dbReference type="RefSeq" id="WP_146561443.1">
    <property type="nucleotide sequence ID" value="NZ_VIGW01000005.1"/>
</dbReference>
<dbReference type="SUPFAM" id="SSF53187">
    <property type="entry name" value="Zn-dependent exopeptidases"/>
    <property type="match status" value="1"/>
</dbReference>
<dbReference type="Gene3D" id="3.40.630.10">
    <property type="entry name" value="Zn peptidases"/>
    <property type="match status" value="1"/>
</dbReference>
<protein>
    <submittedName>
        <fullName evidence="2">Amidohydrolase</fullName>
    </submittedName>
</protein>
<evidence type="ECO:0000313" key="3">
    <source>
        <dbReference type="Proteomes" id="UP000317291"/>
    </source>
</evidence>
<keyword evidence="1" id="KW-0479">Metal-binding</keyword>
<comment type="caution">
    <text evidence="2">The sequence shown here is derived from an EMBL/GenBank/DDBJ whole genome shotgun (WGS) entry which is preliminary data.</text>
</comment>
<dbReference type="InterPro" id="IPR002933">
    <property type="entry name" value="Peptidase_M20"/>
</dbReference>
<feature type="binding site" evidence="1">
    <location>
        <position position="178"/>
    </location>
    <ligand>
        <name>Mn(2+)</name>
        <dbReference type="ChEBI" id="CHEBI:29035"/>
        <label>2</label>
    </ligand>
</feature>
<feature type="binding site" evidence="1">
    <location>
        <position position="117"/>
    </location>
    <ligand>
        <name>Mn(2+)</name>
        <dbReference type="ChEBI" id="CHEBI:29035"/>
        <label>2</label>
    </ligand>
</feature>
<feature type="binding site" evidence="1">
    <location>
        <position position="115"/>
    </location>
    <ligand>
        <name>Mn(2+)</name>
        <dbReference type="ChEBI" id="CHEBI:29035"/>
        <label>2</label>
    </ligand>
</feature>
<dbReference type="InterPro" id="IPR036264">
    <property type="entry name" value="Bact_exopeptidase_dim_dom"/>
</dbReference>
<dbReference type="AlphaFoldDB" id="A0A5C5R967"/>
<evidence type="ECO:0000256" key="1">
    <source>
        <dbReference type="PIRSR" id="PIRSR005962-1"/>
    </source>
</evidence>
<name>A0A5C5R967_9ACTN</name>
<dbReference type="EMBL" id="VIGW01000005">
    <property type="protein sequence ID" value="TWS19256.1"/>
    <property type="molecule type" value="Genomic_DNA"/>
</dbReference>
<proteinExistence type="predicted"/>
<gene>
    <name evidence="2" type="ORF">FK529_12160</name>
</gene>
<sequence length="402" mass="43000">MTGTASGTAGEGLSRAAYVEKWLQRKGDWLREFRRDLHAHPELSWREQRTTLAVFEALKAAGLHPQKLSTTGLICDLGPTSGERVALRADMDALPIHEATGLEFQSTTPGVSHACGHDAHTSILLGTGLVLAELDRAGRLPVGVRLVFQPAEEVMPGGALSAVRDQVMQGVSRIYALHCDPRVEAGKIGVRSGAITSAADHLEVILHSPGGHTSRPHLTGDLVYAMGTVITGLPGVLSRRVDPRSGTIMVWGAANAGSAPNAIPQIGALHGTVRTGVHQIWESLEPLTREIIGELLAPLRIKHEVNYTRGVPPVINDHLAATRLADAARAVSPDGAVDTPQSGGGEDFSWYLEESPGAMARLGVWSGEGRQYDLHQPDFVLDERALEMGVKVFTNVVFASER</sequence>
<dbReference type="PANTHER" id="PTHR11014:SF63">
    <property type="entry name" value="METALLOPEPTIDASE, PUTATIVE (AFU_ORTHOLOGUE AFUA_6G09600)-RELATED"/>
    <property type="match status" value="1"/>
</dbReference>
<keyword evidence="3" id="KW-1185">Reference proteome</keyword>